<dbReference type="InterPro" id="IPR027417">
    <property type="entry name" value="P-loop_NTPase"/>
</dbReference>
<dbReference type="InterPro" id="IPR050763">
    <property type="entry name" value="ABC_transporter_ATP-binding"/>
</dbReference>
<dbReference type="AlphaFoldDB" id="A0AA96LVK8"/>
<dbReference type="Gene3D" id="3.40.50.300">
    <property type="entry name" value="P-loop containing nucleotide triphosphate hydrolases"/>
    <property type="match status" value="1"/>
</dbReference>
<evidence type="ECO:0000259" key="4">
    <source>
        <dbReference type="PROSITE" id="PS50893"/>
    </source>
</evidence>
<dbReference type="PANTHER" id="PTHR42711:SF1">
    <property type="entry name" value="ABC-TRANSPORT PROTEIN, ATP-BINDING COMPONENT"/>
    <property type="match status" value="1"/>
</dbReference>
<dbReference type="PROSITE" id="PS50893">
    <property type="entry name" value="ABC_TRANSPORTER_2"/>
    <property type="match status" value="1"/>
</dbReference>
<evidence type="ECO:0000256" key="1">
    <source>
        <dbReference type="ARBA" id="ARBA00022448"/>
    </source>
</evidence>
<sequence length="340" mass="39326">MELIEVSEVSKEFLVYKRKKGFWNTLAGLVSREYEVKKAVNQVSFSITKGEMVGYVGPNGAGKSTTIKMLCGILTPTSGQVIVDGRLPYESRKENALRIGVVFGQRSQLFWDLPMGETFELYKKMYKIEDKRYKENLEYFIELLEMEEFLNRPVRQLSLGQKMRANLAISMLHDPEIVYLDEPTIGLDVLAKSRIRQFLREVNRQKKTTVILTTHDMDDIEQICDRLIMIDRGQLQFDGKLDEFKRTYSGGYMLIVDFKDESALVSDPRLKLVKQEGPRKHFSFHKEDISVAEAVSHITGRHQIDDLQIKEPDIEEIIKSMYVRQSNHDKYDGKNVVNLA</sequence>
<evidence type="ECO:0000313" key="6">
    <source>
        <dbReference type="Proteomes" id="UP001304650"/>
    </source>
</evidence>
<dbReference type="InterPro" id="IPR003439">
    <property type="entry name" value="ABC_transporter-like_ATP-bd"/>
</dbReference>
<evidence type="ECO:0000313" key="5">
    <source>
        <dbReference type="EMBL" id="WNR46884.1"/>
    </source>
</evidence>
<dbReference type="SUPFAM" id="SSF52540">
    <property type="entry name" value="P-loop containing nucleoside triphosphate hydrolases"/>
    <property type="match status" value="1"/>
</dbReference>
<keyword evidence="2" id="KW-0547">Nucleotide-binding</keyword>
<keyword evidence="3 5" id="KW-0067">ATP-binding</keyword>
<protein>
    <submittedName>
        <fullName evidence="5">ATP-binding cassette domain-containing protein</fullName>
    </submittedName>
</protein>
<name>A0AA96LVK8_9BACL</name>
<dbReference type="InterPro" id="IPR017871">
    <property type="entry name" value="ABC_transporter-like_CS"/>
</dbReference>
<proteinExistence type="predicted"/>
<dbReference type="SMART" id="SM00382">
    <property type="entry name" value="AAA"/>
    <property type="match status" value="1"/>
</dbReference>
<gene>
    <name evidence="5" type="ORF">MJB10_12585</name>
</gene>
<dbReference type="InterPro" id="IPR003593">
    <property type="entry name" value="AAA+_ATPase"/>
</dbReference>
<dbReference type="GO" id="GO:0005524">
    <property type="term" value="F:ATP binding"/>
    <property type="evidence" value="ECO:0007669"/>
    <property type="project" value="UniProtKB-KW"/>
</dbReference>
<dbReference type="PROSITE" id="PS00211">
    <property type="entry name" value="ABC_TRANSPORTER_1"/>
    <property type="match status" value="1"/>
</dbReference>
<evidence type="ECO:0000256" key="3">
    <source>
        <dbReference type="ARBA" id="ARBA00022840"/>
    </source>
</evidence>
<dbReference type="Proteomes" id="UP001304650">
    <property type="component" value="Chromosome"/>
</dbReference>
<dbReference type="PANTHER" id="PTHR42711">
    <property type="entry name" value="ABC TRANSPORTER ATP-BINDING PROTEIN"/>
    <property type="match status" value="1"/>
</dbReference>
<organism evidence="5 6">
    <name type="scientific">Paenibacillus roseopurpureus</name>
    <dbReference type="NCBI Taxonomy" id="2918901"/>
    <lineage>
        <taxon>Bacteria</taxon>
        <taxon>Bacillati</taxon>
        <taxon>Bacillota</taxon>
        <taxon>Bacilli</taxon>
        <taxon>Bacillales</taxon>
        <taxon>Paenibacillaceae</taxon>
        <taxon>Paenibacillus</taxon>
    </lineage>
</organism>
<evidence type="ECO:0000256" key="2">
    <source>
        <dbReference type="ARBA" id="ARBA00022741"/>
    </source>
</evidence>
<accession>A0AA96LVK8</accession>
<dbReference type="Pfam" id="PF00005">
    <property type="entry name" value="ABC_tran"/>
    <property type="match status" value="1"/>
</dbReference>
<keyword evidence="6" id="KW-1185">Reference proteome</keyword>
<dbReference type="KEGG" id="proo:MJB10_12585"/>
<keyword evidence="1" id="KW-0813">Transport</keyword>
<feature type="domain" description="ABC transporter" evidence="4">
    <location>
        <begin position="4"/>
        <end position="257"/>
    </location>
</feature>
<dbReference type="RefSeq" id="WP_314805313.1">
    <property type="nucleotide sequence ID" value="NZ_CP130319.1"/>
</dbReference>
<dbReference type="EMBL" id="CP130319">
    <property type="protein sequence ID" value="WNR46884.1"/>
    <property type="molecule type" value="Genomic_DNA"/>
</dbReference>
<reference evidence="5" key="1">
    <citation type="submission" date="2022-02" db="EMBL/GenBank/DDBJ databases">
        <title>Paenibacillus sp. MBLB1832 Whole Genome Shotgun Sequencing.</title>
        <authorList>
            <person name="Hwang C.Y."/>
            <person name="Cho E.-S."/>
            <person name="Seo M.-J."/>
        </authorList>
    </citation>
    <scope>NUCLEOTIDE SEQUENCE</scope>
    <source>
        <strain evidence="5">MBLB1832</strain>
    </source>
</reference>
<dbReference type="GO" id="GO:0016887">
    <property type="term" value="F:ATP hydrolysis activity"/>
    <property type="evidence" value="ECO:0007669"/>
    <property type="project" value="InterPro"/>
</dbReference>